<feature type="transmembrane region" description="Helical" evidence="1">
    <location>
        <begin position="78"/>
        <end position="99"/>
    </location>
</feature>
<dbReference type="EMBL" id="JAFIDA010000001">
    <property type="protein sequence ID" value="MBP1326881.1"/>
    <property type="molecule type" value="Genomic_DNA"/>
</dbReference>
<organism evidence="2 3">
    <name type="scientific">Leucobacter exalbidus</name>
    <dbReference type="NCBI Taxonomy" id="662960"/>
    <lineage>
        <taxon>Bacteria</taxon>
        <taxon>Bacillati</taxon>
        <taxon>Actinomycetota</taxon>
        <taxon>Actinomycetes</taxon>
        <taxon>Micrococcales</taxon>
        <taxon>Microbacteriaceae</taxon>
        <taxon>Leucobacter</taxon>
    </lineage>
</organism>
<reference evidence="2" key="1">
    <citation type="submission" date="2021-02" db="EMBL/GenBank/DDBJ databases">
        <title>Sequencing the genomes of 1000 actinobacteria strains.</title>
        <authorList>
            <person name="Klenk H.-P."/>
        </authorList>
    </citation>
    <scope>NUCLEOTIDE SEQUENCE</scope>
    <source>
        <strain evidence="2">DSM 22850</strain>
    </source>
</reference>
<gene>
    <name evidence="2" type="ORF">JOF28_002113</name>
</gene>
<keyword evidence="1" id="KW-1133">Transmembrane helix</keyword>
<sequence length="232" mass="24827">MSNSSPRSRVHRRALIAIIAGLAAGTAVTLHMDLATGIVAGWGVLAFVNVLWVLLFIWPMDAEATRAHAIEQDPGRSLTDTISVVGSLISLGGVALVIAHSEETHDPVQQYLLSGVAVLSVATSWALIQIDYVLRYARVYYAPAAAHSRPGSPLDSPTDGLSGGIVFNQKELPEYTDFIYFAIGLGMTYQVADTNVTNNRIRRIVIGHTVLAFLFATVILATIVNLVTSIGS</sequence>
<feature type="transmembrane region" description="Helical" evidence="1">
    <location>
        <begin position="111"/>
        <end position="128"/>
    </location>
</feature>
<dbReference type="AlphaFoldDB" id="A0A940T6D1"/>
<evidence type="ECO:0000313" key="3">
    <source>
        <dbReference type="Proteomes" id="UP000675163"/>
    </source>
</evidence>
<evidence type="ECO:0000256" key="1">
    <source>
        <dbReference type="SAM" id="Phobius"/>
    </source>
</evidence>
<feature type="transmembrane region" description="Helical" evidence="1">
    <location>
        <begin position="39"/>
        <end position="58"/>
    </location>
</feature>
<keyword evidence="3" id="KW-1185">Reference proteome</keyword>
<name>A0A940T6D1_9MICO</name>
<dbReference type="RefSeq" id="WP_209705719.1">
    <property type="nucleotide sequence ID" value="NZ_JAFIDA010000001.1"/>
</dbReference>
<dbReference type="Proteomes" id="UP000675163">
    <property type="component" value="Unassembled WGS sequence"/>
</dbReference>
<keyword evidence="1" id="KW-0472">Membrane</keyword>
<protein>
    <submittedName>
        <fullName evidence="2">Membrane protein</fullName>
    </submittedName>
</protein>
<accession>A0A940T6D1</accession>
<dbReference type="Pfam" id="PF07077">
    <property type="entry name" value="DUF1345"/>
    <property type="match status" value="1"/>
</dbReference>
<proteinExistence type="predicted"/>
<feature type="transmembrane region" description="Helical" evidence="1">
    <location>
        <begin position="210"/>
        <end position="230"/>
    </location>
</feature>
<evidence type="ECO:0000313" key="2">
    <source>
        <dbReference type="EMBL" id="MBP1326881.1"/>
    </source>
</evidence>
<keyword evidence="1" id="KW-0812">Transmembrane</keyword>
<dbReference type="InterPro" id="IPR009781">
    <property type="entry name" value="DUF1345"/>
</dbReference>
<comment type="caution">
    <text evidence="2">The sequence shown here is derived from an EMBL/GenBank/DDBJ whole genome shotgun (WGS) entry which is preliminary data.</text>
</comment>